<accession>A0A1H6K6T6</accession>
<dbReference type="PROSITE" id="PS51257">
    <property type="entry name" value="PROKAR_LIPOPROTEIN"/>
    <property type="match status" value="1"/>
</dbReference>
<reference evidence="5" key="1">
    <citation type="submission" date="2016-09" db="EMBL/GenBank/DDBJ databases">
        <authorList>
            <person name="Koehorst J."/>
        </authorList>
    </citation>
    <scope>NUCLEOTIDE SEQUENCE [LARGE SCALE GENOMIC DNA]</scope>
</reference>
<dbReference type="EMBL" id="LT629973">
    <property type="protein sequence ID" value="SEH69005.1"/>
    <property type="molecule type" value="Genomic_DNA"/>
</dbReference>
<protein>
    <submittedName>
        <fullName evidence="4">Autotransporter beta-domain</fullName>
    </submittedName>
</protein>
<dbReference type="OrthoDB" id="9804931at2"/>
<dbReference type="InterPro" id="IPR005546">
    <property type="entry name" value="Autotransporte_beta"/>
</dbReference>
<gene>
    <name evidence="4" type="ORF">PYTT_0005</name>
</gene>
<evidence type="ECO:0000259" key="3">
    <source>
        <dbReference type="PROSITE" id="PS51208"/>
    </source>
</evidence>
<dbReference type="RefSeq" id="WP_071133156.1">
    <property type="nucleotide sequence ID" value="NZ_LT629973.1"/>
</dbReference>
<evidence type="ECO:0000313" key="5">
    <source>
        <dbReference type="Proteomes" id="UP000176204"/>
    </source>
</evidence>
<keyword evidence="1 2" id="KW-0732">Signal</keyword>
<keyword evidence="5" id="KW-1185">Reference proteome</keyword>
<organism evidence="4 5">
    <name type="scientific">Akkermansia glycaniphila</name>
    <dbReference type="NCBI Taxonomy" id="1679444"/>
    <lineage>
        <taxon>Bacteria</taxon>
        <taxon>Pseudomonadati</taxon>
        <taxon>Verrucomicrobiota</taxon>
        <taxon>Verrucomicrobiia</taxon>
        <taxon>Verrucomicrobiales</taxon>
        <taxon>Akkermansiaceae</taxon>
        <taxon>Akkermansia</taxon>
    </lineage>
</organism>
<dbReference type="InterPro" id="IPR036709">
    <property type="entry name" value="Autotransporte_beta_dom_sf"/>
</dbReference>
<feature type="chain" id="PRO_5009604424" evidence="2">
    <location>
        <begin position="21"/>
        <end position="2672"/>
    </location>
</feature>
<evidence type="ECO:0000256" key="1">
    <source>
        <dbReference type="ARBA" id="ARBA00022729"/>
    </source>
</evidence>
<dbReference type="InterPro" id="IPR013425">
    <property type="entry name" value="Autotrns_rpt"/>
</dbReference>
<dbReference type="Proteomes" id="UP000176204">
    <property type="component" value="Chromosome I"/>
</dbReference>
<dbReference type="NCBIfam" id="TIGR02601">
    <property type="entry name" value="autotrns_rpt"/>
    <property type="match status" value="1"/>
</dbReference>
<evidence type="ECO:0000256" key="2">
    <source>
        <dbReference type="SAM" id="SignalP"/>
    </source>
</evidence>
<sequence>MKLCLPLKLRTALLACSSVAACTFTLSTGTLAVAAIGGMILASQSMAADKTIAVAADAAMTQTYATNITVDSGRTTLAYGNNGTSWNAVTNGKTLTLSGDILAGTDAASGILDLRANSNANQLTTFTIGGSSSAGIAKFNGKITLSNEIWGSVTLNLTGNKLSDATFDFSATNKSIVGNNIYTLNFTGNALLSGLHGGGDLQPGTTTCRVTAGTAAILTLGGAGTYNYRGIFGPDIGITMAGTGTQTFSGVIGTVTIAGSTSTPTAAPFTGKITANSGTLAFTNGLTSNGAIFRLGGGTLTVNTLTLNSNSTLELTSLSTTAPKATFGSLAMGTSLMIVDLGGIASQTDGTYNLFSVTDTAFAFNASLFGTKNIAAGKKAVFSFADGIVKMALANNSTHTWIGTGPLAWTTGATGWNGTEAFDAGDAVALQGTGTTNITITGSVAPSSISITSGIYNIATATGGNGITGGGTMTLNGDNVIVNLNSANTGYSGAINVSKGILNATVANALGTGTLTVSGGTANISNTQGLTGTTITGGEVVIKSTNAQAGLGTITGTAGNGALVIDWTTGNDTGTVGSAAPSANVAAYAGDIIIRSGRLAAGAALSASSISVTEGGQLYIGSGTWAQPITISGSGWTGSDVAKSGAIRFEGAILSGTLTVVGNSSIRLHSGTGTISGAIIGTGTLTKVGGGSLTLNDNSPGFTGTLDFTEGGTLTLAARGSGKSALNAGHIIMGANSKLIFDGNNGNFTSKSTGTVTLKSGVQVWATNPSGGAHSISMDFILDTGDGYANIGGFIFGNATLIYSTVSGTGNLSIKDEGTGSTYGNSFAFRNGWTTNSYRGLTLVRRSITFDANSVTNGLTLTPFGAYNADGTSGIATIQNGGTLTVSANSGTGAANTATLANGFILDGGNLTVNNFGAGVISGSITVSAAGVLASNSERLTLTGGLKGAEALTYNSGTAGARLILSGTDNSYTGTLTIGTAAGIQIDSAASGLSGMSIATSAGKSVFVGDDNGDISLDATVTGDGSISKSGTGTLVIASEHTSSFSGTTTVNDGKIQLGNGGTDGSLGTSTIALGDGHAMDINYAAGTTKQIANIITGSSGITLISGNASFTGDMSGYTGIVKASNGTNLALAGNTFNGKIRLEGSSMLNTSNMTWNTGADASLIYTTSSNTWTLADTTFSGTGKITIDVSGVTDYINEHEYVLAVWTGGTWTDANSAVIPAELGDFSYHVIRNGGTLSIRYALGANAYQWTGDTENATQGGAWGQGTAPTATDNVYLTETAFVSTSSTSLTVDTQTGLSVKSLNAAFGQAYTYTIAGTGFTSDTFVKGGAGTIILNGRNTFGSVTLNAGSTVIHDPLAFNPAAVDITMKDGAVLTYGASATGWTTDVISGSLKTAEGTDAAIDITADAGSVTWTQYAGAVNIVKSGTGTLQLNPVAVDAIATTITVNQGSLAIGSGTYAGTITMAAATNTLSITGDTTFGQSLTLTAPHGISLAGGTLTDMRTTIGNDIRLDGGSLHFGTNGTYGRQLTVGSDASALSTAGTTILAGTIVLEGTNTLNLDGGTFTWQTSANRVSLGDSTVLALTGDTSFLNLSMHAGSSLTGAHKITLAGGSLNGTVAADIVMTGGTDGSGNLSLNGINLSKLTVNGGGNLTGITGNIGVLDINLTHGRATDFGGMNGGKITSLQTSAGGARLTGVTGTIHVGTAAFNFGVDQAQPTGGNTPESVISGANLIVDGVLTANLSDELVAALKAQAGDTEFNVGLRVTDGTLTADAGKITYGNSMSLRIADTAISNGYINFSASLSNIFVASVDGAVTLPEAYTLSAYNALDAFEAVQMDHDLRISLPGTSPDTHPDGLVMQQVYGTGTASNGVTLTLDSSVEGENALVTLRNATADTTYLGSINAVNTDIVKDGAYALTVGGTFKVAADGSLTVREGAINLSGQHRKHSIDTLNIGQGSSLAVQGAKSQLAVNTLDLQGGTLSMSGSQSKLSVQGINDGTSGMIDLSNRSTLDIDLGTAPLGWYNGSIGSSDSTGTLNINTGTLAIGTSGRIDNVILNIADKSTLNLATGAEASVRQLQGGDLAVLQGGGSLTTSGTSSFKGDLSGFSGTLAVREGNLTITGMGNSRASIAAGENGTLTLDYRTWGASYASMNITGGIVNLLANNGSGTNNQLTLSGNSTVAHGTLALTLNTDPVQNLSAGYINMAGGAALGFGEGSVMRFSASSNSKLIQGTSPVEIVIVNGATTGSDNITVAYDQLFGKYFDAAGSRLEQRGNQLILVTAASRSPYYETIGLSHNAQAGGALLDRALRTVNPQAENPGSELAQAMNAIDSRISAGNRAGASQLMAAISGATVTTLNAAQLGTQERNMRAIRNRTVTMGIDPSVVQQDLPYWNAWASFNGANSDISQNGDQPGYKLSSWGGTIGADSDISRHITLGVAFTANYGKLTATGADTASGHVDSYLASLYLRGQSGKWSHVGILTGGTAKADLDRTVNYGAGQYKTSGTTDGSSFGAMYELAYDIALDTDYKSLVQPLFNASLNSARMKGYTETGAGNANLSVENMDTTYGTVGVGGRYIASVGQNLFNRTATLEARAMLLQDVGDRQVEADVAFADAKGYKRTVEGIKPGSTGVEVGLGLTIPVELQSSIFMEINLDARSRSTEVSGGIGYRYNF</sequence>
<dbReference type="SMART" id="SM00869">
    <property type="entry name" value="Autotransporter"/>
    <property type="match status" value="1"/>
</dbReference>
<dbReference type="PROSITE" id="PS51208">
    <property type="entry name" value="AUTOTRANSPORTER"/>
    <property type="match status" value="1"/>
</dbReference>
<evidence type="ECO:0000313" key="4">
    <source>
        <dbReference type="EMBL" id="SEH69005.1"/>
    </source>
</evidence>
<dbReference type="STRING" id="1679444.PYTT_0005"/>
<feature type="domain" description="Autotransporter" evidence="3">
    <location>
        <begin position="2387"/>
        <end position="2672"/>
    </location>
</feature>
<name>A0A1H6K6T6_9BACT</name>
<dbReference type="KEGG" id="agl:PYTT_0005"/>
<feature type="signal peptide" evidence="2">
    <location>
        <begin position="1"/>
        <end position="20"/>
    </location>
</feature>
<proteinExistence type="predicted"/>
<dbReference type="SUPFAM" id="SSF103515">
    <property type="entry name" value="Autotransporter"/>
    <property type="match status" value="1"/>
</dbReference>